<evidence type="ECO:0000256" key="1">
    <source>
        <dbReference type="RuleBase" id="RU004508"/>
    </source>
</evidence>
<dbReference type="GO" id="GO:0008483">
    <property type="term" value="F:transaminase activity"/>
    <property type="evidence" value="ECO:0007669"/>
    <property type="project" value="TreeGrafter"/>
</dbReference>
<dbReference type="Proteomes" id="UP000030533">
    <property type="component" value="Unassembled WGS sequence"/>
</dbReference>
<evidence type="ECO:0000313" key="3">
    <source>
        <dbReference type="Proteomes" id="UP000030533"/>
    </source>
</evidence>
<name>A0A0A2AIR1_PROMR</name>
<comment type="caution">
    <text evidence="2">The sequence shown here is derived from an EMBL/GenBank/DDBJ whole genome shotgun (WGS) entry which is preliminary data.</text>
</comment>
<proteinExistence type="inferred from homology"/>
<dbReference type="Gene3D" id="3.90.1150.10">
    <property type="entry name" value="Aspartate Aminotransferase, domain 1"/>
    <property type="match status" value="1"/>
</dbReference>
<gene>
    <name evidence="2" type="ORF">EU98_1856</name>
</gene>
<dbReference type="InterPro" id="IPR015424">
    <property type="entry name" value="PyrdxlP-dep_Trfase"/>
</dbReference>
<evidence type="ECO:0000313" key="2">
    <source>
        <dbReference type="EMBL" id="KGG00324.1"/>
    </source>
</evidence>
<dbReference type="GO" id="GO:0030170">
    <property type="term" value="F:pyridoxal phosphate binding"/>
    <property type="evidence" value="ECO:0007669"/>
    <property type="project" value="TreeGrafter"/>
</dbReference>
<dbReference type="GO" id="GO:0000271">
    <property type="term" value="P:polysaccharide biosynthetic process"/>
    <property type="evidence" value="ECO:0007669"/>
    <property type="project" value="TreeGrafter"/>
</dbReference>
<organism evidence="2 3">
    <name type="scientific">Prochlorococcus marinus str. MIT 9314</name>
    <dbReference type="NCBI Taxonomy" id="167548"/>
    <lineage>
        <taxon>Bacteria</taxon>
        <taxon>Bacillati</taxon>
        <taxon>Cyanobacteriota</taxon>
        <taxon>Cyanophyceae</taxon>
        <taxon>Synechococcales</taxon>
        <taxon>Prochlorococcaceae</taxon>
        <taxon>Prochlorococcus</taxon>
    </lineage>
</organism>
<dbReference type="PANTHER" id="PTHR30244">
    <property type="entry name" value="TRANSAMINASE"/>
    <property type="match status" value="1"/>
</dbReference>
<dbReference type="EMBL" id="JNAO01000013">
    <property type="protein sequence ID" value="KGG00324.1"/>
    <property type="molecule type" value="Genomic_DNA"/>
</dbReference>
<dbReference type="PANTHER" id="PTHR30244:SF34">
    <property type="entry name" value="DTDP-4-AMINO-4,6-DIDEOXYGALACTOSE TRANSAMINASE"/>
    <property type="match status" value="1"/>
</dbReference>
<dbReference type="Gene3D" id="3.40.640.10">
    <property type="entry name" value="Type I PLP-dependent aspartate aminotransferase-like (Major domain)"/>
    <property type="match status" value="1"/>
</dbReference>
<accession>A0A0A2AIR1</accession>
<dbReference type="InterPro" id="IPR000653">
    <property type="entry name" value="DegT/StrS_aminotransferase"/>
</dbReference>
<dbReference type="InterPro" id="IPR015421">
    <property type="entry name" value="PyrdxlP-dep_Trfase_major"/>
</dbReference>
<comment type="similarity">
    <text evidence="1">Belongs to the DegT/DnrJ/EryC1 family.</text>
</comment>
<dbReference type="PIRSF" id="PIRSF000390">
    <property type="entry name" value="PLP_StrS"/>
    <property type="match status" value="1"/>
</dbReference>
<dbReference type="Pfam" id="PF01041">
    <property type="entry name" value="DegT_DnrJ_EryC1"/>
    <property type="match status" value="1"/>
</dbReference>
<protein>
    <submittedName>
        <fullName evidence="2">Putative CDP-4-keto-6-deoxy-D-glucose-3-dehydrase</fullName>
    </submittedName>
</protein>
<dbReference type="eggNOG" id="COG0399">
    <property type="taxonomic scope" value="Bacteria"/>
</dbReference>
<dbReference type="SUPFAM" id="SSF53383">
    <property type="entry name" value="PLP-dependent transferases"/>
    <property type="match status" value="1"/>
</dbReference>
<keyword evidence="1" id="KW-0663">Pyridoxal phosphate</keyword>
<dbReference type="InterPro" id="IPR015422">
    <property type="entry name" value="PyrdxlP-dep_Trfase_small"/>
</dbReference>
<dbReference type="AlphaFoldDB" id="A0A0A2AIR1"/>
<dbReference type="STRING" id="167548.EU98_1856"/>
<reference evidence="3" key="1">
    <citation type="journal article" date="2014" name="Sci. Data">
        <title>Genomes of diverse isolates of the marine cyanobacterium Prochlorococcus.</title>
        <authorList>
            <person name="Biller S."/>
            <person name="Berube P."/>
            <person name="Thompson J."/>
            <person name="Kelly L."/>
            <person name="Roggensack S."/>
            <person name="Awad L."/>
            <person name="Roache-Johnson K."/>
            <person name="Ding H."/>
            <person name="Giovannoni S.J."/>
            <person name="Moore L.R."/>
            <person name="Chisholm S.W."/>
        </authorList>
    </citation>
    <scope>NUCLEOTIDE SEQUENCE [LARGE SCALE GENOMIC DNA]</scope>
    <source>
        <strain evidence="3">MIT 9314</strain>
    </source>
</reference>
<sequence length="394" mass="45220">MNYPLMRNNILKEDLIPVIDLLSKDEPKLTSGPEVLTFEKEWSKWLGCEYSVFVNSGSSANLLCLALLKELFPNGGKVIVPPFTWSSDISSLIWMGFEPLFLDIKLETLGLDSRKVIDQLKKDKTIVAIFLTHAQGLNALDQDLIKYIKENNIFLIEDVCESHGVRLPNGQKAGALGDLSCFSFYYAHHMSTIEGGMICTNNESFYQTLRMLRSHGMLRESTNEVLRNEFVLKHSDLNPKFIFTRPAFNVRNNEIGAIIGRSQLKRLDQIIIKRAENFEKFLELMPNWVFKDFNLEGQSNYAFNLILKDPDNELFNKLCKKFDEKLIEYRIGSAGGGNQIRQPYVKAFKNISEDQIKNLFPITDHVHFFGMYIGNFPDLDNNEINWLADIINNV</sequence>